<dbReference type="GO" id="GO:0042995">
    <property type="term" value="C:cell projection"/>
    <property type="evidence" value="ECO:0007669"/>
    <property type="project" value="UniProtKB-SubCell"/>
</dbReference>
<protein>
    <recommendedName>
        <fullName evidence="14">Ubiquinone biosynthesis monooxygenase COQ6, mitochondrial</fullName>
        <ecNumber evidence="14">1.14.15.45</ecNumber>
    </recommendedName>
    <alternativeName>
        <fullName evidence="14">2-methoxy-6-polyprenolphenol 4-hydroxylase</fullName>
    </alternativeName>
    <alternativeName>
        <fullName evidence="14">Coenzyme Q10 monooxygenase 6</fullName>
        <ecNumber evidence="14">1.14.15.46</ecNumber>
    </alternativeName>
</protein>
<dbReference type="GO" id="GO:0071949">
    <property type="term" value="F:FAD binding"/>
    <property type="evidence" value="ECO:0007669"/>
    <property type="project" value="InterPro"/>
</dbReference>
<dbReference type="EC" id="1.14.15.45" evidence="14"/>
<evidence type="ECO:0000256" key="12">
    <source>
        <dbReference type="ARBA" id="ARBA00023136"/>
    </source>
</evidence>
<dbReference type="InterPro" id="IPR000689">
    <property type="entry name" value="UbQ_mOase_COQ6"/>
</dbReference>
<comment type="subcellular location">
    <subcellularLocation>
        <location evidence="14">Mitochondrion inner membrane</location>
        <topology evidence="14">Peripheral membrane protein</topology>
        <orientation evidence="14">Matrix side</orientation>
    </subcellularLocation>
    <subcellularLocation>
        <location evidence="14">Golgi apparatus</location>
    </subcellularLocation>
    <subcellularLocation>
        <location evidence="14">Cell projection</location>
    </subcellularLocation>
    <text evidence="14">Localizes to cell processes and Golgi apparatus in podocytes.</text>
</comment>
<keyword evidence="6 14" id="KW-0274">FAD</keyword>
<evidence type="ECO:0000259" key="15">
    <source>
        <dbReference type="Pfam" id="PF01494"/>
    </source>
</evidence>
<evidence type="ECO:0000313" key="16">
    <source>
        <dbReference type="Ensembl" id="ENSMLEP00000040045.1"/>
    </source>
</evidence>
<comment type="function">
    <text evidence="14">FAD-dependent monooxygenase required for two non-consecutive steps during ubiquinone biosynthesis. Required for the C5-ring hydroxylation during ubiquinone biosynthesis by catalyzing the hydroxylation of 4-hydroxy-3-(all-trans-decaprenyl)benzoic acid to 3,4-dihydroxy-5-(all-trans-decaprenyl)benzoic acid. Also acts downstream of COQ4, for the C1-hydroxylation during ubiquinone biosynthesis by catalyzing the hydroxylation of 2-methoxy-6-(all-trans-decaprenyl)phenol to 2-methoxy-6-(all-trans-decaprenyl)benzene-1,4-diol. The electrons required for the hydroxylation reaction are funneled indirectly to COQ6 from NADPH via a ferredoxin/ferredoxin reductase system composed of FDX2 and FDXR.</text>
</comment>
<evidence type="ECO:0000256" key="14">
    <source>
        <dbReference type="HAMAP-Rule" id="MF_03193"/>
    </source>
</evidence>
<comment type="catalytic activity">
    <reaction evidence="14">
        <text>4-hydroxy-3-(all-trans-decaprenyl)benzoate + 2 reduced [2Fe-2S]-[ferredoxin] + O2 + 2 H(+) = 3,4-dihydroxy-5-(all-trans-decaprenyl)benzoate + 2 oxidized [2Fe-2S]-[ferredoxin] + H2O</text>
        <dbReference type="Rhea" id="RHEA:81259"/>
        <dbReference type="Rhea" id="RHEA-COMP:10000"/>
        <dbReference type="Rhea" id="RHEA-COMP:10001"/>
        <dbReference type="ChEBI" id="CHEBI:15377"/>
        <dbReference type="ChEBI" id="CHEBI:15378"/>
        <dbReference type="ChEBI" id="CHEBI:15379"/>
        <dbReference type="ChEBI" id="CHEBI:33737"/>
        <dbReference type="ChEBI" id="CHEBI:33738"/>
        <dbReference type="ChEBI" id="CHEBI:62793"/>
        <dbReference type="ChEBI" id="CHEBI:84503"/>
        <dbReference type="EC" id="1.14.15.45"/>
    </reaction>
</comment>
<dbReference type="NCBIfam" id="TIGR01988">
    <property type="entry name" value="Ubi-OHases"/>
    <property type="match status" value="1"/>
</dbReference>
<dbReference type="GO" id="GO:0106364">
    <property type="term" value="F:4-hydroxy-3-all-trans-polyprenylbenzoate oxygenase activity"/>
    <property type="evidence" value="ECO:0007669"/>
    <property type="project" value="UniProtKB-EC"/>
</dbReference>
<dbReference type="InterPro" id="IPR051205">
    <property type="entry name" value="UbiH/COQ6_monooxygenase"/>
</dbReference>
<evidence type="ECO:0000256" key="9">
    <source>
        <dbReference type="ARBA" id="ARBA00023033"/>
    </source>
</evidence>
<evidence type="ECO:0000256" key="4">
    <source>
        <dbReference type="ARBA" id="ARBA00022688"/>
    </source>
</evidence>
<keyword evidence="4 14" id="KW-0831">Ubiquinone biosynthesis</keyword>
<comment type="subunit">
    <text evidence="14">Component of a multi-subunit COQ enzyme complex, composed of at least COQ3, COQ4, COQ5, COQ6, COQ7 and COQ9. Interacts with COQ8B and COQ7.</text>
</comment>
<dbReference type="GeneTree" id="ENSGT00390000015152"/>
<dbReference type="FunFam" id="3.50.50.60:FF:000066">
    <property type="entry name" value="Ubiquinone biosynthesis monooxygenase COQ6, mitochondrial"/>
    <property type="match status" value="1"/>
</dbReference>
<evidence type="ECO:0000256" key="10">
    <source>
        <dbReference type="ARBA" id="ARBA00023034"/>
    </source>
</evidence>
<dbReference type="PRINTS" id="PR00420">
    <property type="entry name" value="RNGMNOXGNASE"/>
</dbReference>
<proteinExistence type="inferred from homology"/>
<dbReference type="PANTHER" id="PTHR43876:SF7">
    <property type="entry name" value="UBIQUINONE BIOSYNTHESIS MONOOXYGENASE COQ6, MITOCHONDRIAL"/>
    <property type="match status" value="1"/>
</dbReference>
<evidence type="ECO:0000256" key="2">
    <source>
        <dbReference type="ARBA" id="ARBA00005349"/>
    </source>
</evidence>
<dbReference type="InterPro" id="IPR002938">
    <property type="entry name" value="FAD-bd"/>
</dbReference>
<sequence length="457" mass="49596">MAARLVSRCGAVGAATYSSPLVSCRRWSGASTDTVYDVVVSGGGLVGAAMACALGYDIHFHDKKILLLEAGPKKVLEKLSETYSNRVSSISPGSATLLSSFGAWDHICNMRYRAFRRMQVYRSPLSSNKVHSLTKWEEAFPESSNFIFSYRVTVLYRSKAIRYTWPCPFPMADSSPWVHITLGDGSTFQTKLLIGADGHNSGVRQAAGIQNVSWNYDQSAVVATLHLSEATENNVAWQRFLPSGPIALLPLSDTLSSLVWSTSHEHAAQLVSMDEEKFVDAVNSAFWSDADHTDFIDTAGAMLQYAVGLLKPTKVSARQLPPSVARVDAKSRVLFPLGLGHAAEYVRPRVALIGDAAHRVHPLAGQGVNMGFGDISSLAHHLSTAAFNGKDLGSMSHLTGYETERQRHNTALLAATDLLKRLYSTSAAPLVLLRTWGLQATNAVSPLKEQIMAFASK</sequence>
<evidence type="ECO:0000313" key="17">
    <source>
        <dbReference type="Proteomes" id="UP000233140"/>
    </source>
</evidence>
<keyword evidence="13 14" id="KW-0966">Cell projection</keyword>
<keyword evidence="17" id="KW-1185">Reference proteome</keyword>
<dbReference type="EC" id="1.14.15.46" evidence="14"/>
<evidence type="ECO:0000256" key="5">
    <source>
        <dbReference type="ARBA" id="ARBA00022792"/>
    </source>
</evidence>
<comment type="catalytic activity">
    <reaction evidence="14">
        <text>2-methoxy-6-(all-trans-decaprenyl)phenol + 2 reduced [2Fe-2S]-[ferredoxin] + O2 + 2 H(+) = 2-methoxy-6-(all-trans-decaprenyl)benzene-1,4-diol + 2 oxidized [2Fe-2S]-[ferredoxin] + H2O</text>
        <dbReference type="Rhea" id="RHEA:81295"/>
        <dbReference type="Rhea" id="RHEA-COMP:10000"/>
        <dbReference type="Rhea" id="RHEA-COMP:10001"/>
        <dbReference type="ChEBI" id="CHEBI:15377"/>
        <dbReference type="ChEBI" id="CHEBI:15378"/>
        <dbReference type="ChEBI" id="CHEBI:15379"/>
        <dbReference type="ChEBI" id="CHEBI:33737"/>
        <dbReference type="ChEBI" id="CHEBI:33738"/>
        <dbReference type="ChEBI" id="CHEBI:50774"/>
        <dbReference type="ChEBI" id="CHEBI:64180"/>
        <dbReference type="EC" id="1.14.15.46"/>
    </reaction>
</comment>
<dbReference type="FunFam" id="3.30.9.10:FF:000111">
    <property type="entry name" value="Ubiquinone biosynthesis monooxygenase COQ6, mitochondrial"/>
    <property type="match status" value="1"/>
</dbReference>
<dbReference type="Pfam" id="PF01494">
    <property type="entry name" value="FAD_binding_3"/>
    <property type="match status" value="1"/>
</dbReference>
<keyword evidence="7" id="KW-0809">Transit peptide</keyword>
<feature type="domain" description="FAD-binding" evidence="15">
    <location>
        <begin position="341"/>
        <end position="414"/>
    </location>
</feature>
<reference evidence="16" key="2">
    <citation type="submission" date="2025-09" db="UniProtKB">
        <authorList>
            <consortium name="Ensembl"/>
        </authorList>
    </citation>
    <scope>IDENTIFICATION</scope>
</reference>
<dbReference type="AlphaFoldDB" id="A0A2K6AJ46"/>
<organism evidence="16 17">
    <name type="scientific">Mandrillus leucophaeus</name>
    <name type="common">Drill</name>
    <name type="synonym">Papio leucophaeus</name>
    <dbReference type="NCBI Taxonomy" id="9568"/>
    <lineage>
        <taxon>Eukaryota</taxon>
        <taxon>Metazoa</taxon>
        <taxon>Chordata</taxon>
        <taxon>Craniata</taxon>
        <taxon>Vertebrata</taxon>
        <taxon>Euteleostomi</taxon>
        <taxon>Mammalia</taxon>
        <taxon>Eutheria</taxon>
        <taxon>Euarchontoglires</taxon>
        <taxon>Primates</taxon>
        <taxon>Haplorrhini</taxon>
        <taxon>Catarrhini</taxon>
        <taxon>Cercopithecidae</taxon>
        <taxon>Cercopithecinae</taxon>
        <taxon>Mandrillus</taxon>
    </lineage>
</organism>
<dbReference type="PANTHER" id="PTHR43876">
    <property type="entry name" value="UBIQUINONE BIOSYNTHESIS MONOOXYGENASE COQ6, MITOCHONDRIAL"/>
    <property type="match status" value="1"/>
</dbReference>
<dbReference type="Gene3D" id="3.50.50.60">
    <property type="entry name" value="FAD/NAD(P)-binding domain"/>
    <property type="match status" value="2"/>
</dbReference>
<gene>
    <name evidence="14 16" type="primary">COQ6</name>
</gene>
<dbReference type="PROSITE" id="PS01304">
    <property type="entry name" value="UBIH"/>
    <property type="match status" value="1"/>
</dbReference>
<evidence type="ECO:0000256" key="3">
    <source>
        <dbReference type="ARBA" id="ARBA00022630"/>
    </source>
</evidence>
<dbReference type="Proteomes" id="UP000233140">
    <property type="component" value="Unassembled WGS sequence"/>
</dbReference>
<name>A0A2K6AJ46_MANLE</name>
<dbReference type="Ensembl" id="ENSMLET00000063668.1">
    <property type="protein sequence ID" value="ENSMLEP00000040045.1"/>
    <property type="gene ID" value="ENSMLEG00000044044.1"/>
</dbReference>
<comment type="similarity">
    <text evidence="2 14">Belongs to the UbiH/COQ6 family.</text>
</comment>
<dbReference type="InterPro" id="IPR036188">
    <property type="entry name" value="FAD/NAD-bd_sf"/>
</dbReference>
<evidence type="ECO:0000256" key="13">
    <source>
        <dbReference type="ARBA" id="ARBA00023273"/>
    </source>
</evidence>
<dbReference type="SUPFAM" id="SSF51905">
    <property type="entry name" value="FAD/NAD(P)-binding domain"/>
    <property type="match status" value="1"/>
</dbReference>
<keyword evidence="8 14" id="KW-0560">Oxidoreductase</keyword>
<keyword evidence="5 14" id="KW-0999">Mitochondrion inner membrane</keyword>
<keyword evidence="12 14" id="KW-0472">Membrane</keyword>
<evidence type="ECO:0000256" key="11">
    <source>
        <dbReference type="ARBA" id="ARBA00023128"/>
    </source>
</evidence>
<accession>A0A2K6AJ46</accession>
<dbReference type="GO" id="GO:0005794">
    <property type="term" value="C:Golgi apparatus"/>
    <property type="evidence" value="ECO:0007669"/>
    <property type="project" value="UniProtKB-SubCell"/>
</dbReference>
<evidence type="ECO:0000256" key="7">
    <source>
        <dbReference type="ARBA" id="ARBA00022946"/>
    </source>
</evidence>
<dbReference type="GO" id="GO:0120538">
    <property type="term" value="F:2-methoxy-6-polyprenolphenol 4-hydroxylase activity"/>
    <property type="evidence" value="ECO:0007669"/>
    <property type="project" value="UniProtKB-EC"/>
</dbReference>
<reference evidence="16" key="1">
    <citation type="submission" date="2025-08" db="UniProtKB">
        <authorList>
            <consortium name="Ensembl"/>
        </authorList>
    </citation>
    <scope>IDENTIFICATION</scope>
</reference>
<evidence type="ECO:0000256" key="8">
    <source>
        <dbReference type="ARBA" id="ARBA00023002"/>
    </source>
</evidence>
<evidence type="ECO:0000256" key="6">
    <source>
        <dbReference type="ARBA" id="ARBA00022827"/>
    </source>
</evidence>
<dbReference type="FunFam" id="3.50.50.60:FF:000086">
    <property type="entry name" value="Ubiquinone biosynthesis monooxygenase COQ6, mitochondrial"/>
    <property type="match status" value="1"/>
</dbReference>
<comment type="pathway">
    <text evidence="14">Cofactor biosynthesis; ubiquinone biosynthesis.</text>
</comment>
<dbReference type="HAMAP" id="MF_03193">
    <property type="entry name" value="COQ6_monooxygenase"/>
    <property type="match status" value="1"/>
</dbReference>
<keyword evidence="11 14" id="KW-0496">Mitochondrion</keyword>
<dbReference type="NCBIfam" id="TIGR01989">
    <property type="entry name" value="COQ6"/>
    <property type="match status" value="1"/>
</dbReference>
<dbReference type="InterPro" id="IPR018168">
    <property type="entry name" value="Ubi_Hdrlase_CS"/>
</dbReference>
<dbReference type="GO" id="GO:0016712">
    <property type="term" value="F:oxidoreductase activity, acting on paired donors, with incorporation or reduction of molecular oxygen, reduced flavin or flavoprotein as one donor, and incorporation of one atom of oxygen"/>
    <property type="evidence" value="ECO:0007669"/>
    <property type="project" value="UniProtKB-UniRule"/>
</dbReference>
<dbReference type="InterPro" id="IPR010971">
    <property type="entry name" value="UbiH/COQ6"/>
</dbReference>
<dbReference type="GO" id="GO:0031314">
    <property type="term" value="C:extrinsic component of mitochondrial inner membrane"/>
    <property type="evidence" value="ECO:0007669"/>
    <property type="project" value="UniProtKB-UniRule"/>
</dbReference>
<comment type="cofactor">
    <cofactor evidence="1 14">
        <name>FAD</name>
        <dbReference type="ChEBI" id="CHEBI:57692"/>
    </cofactor>
</comment>
<keyword evidence="3 14" id="KW-0285">Flavoprotein</keyword>
<keyword evidence="9 14" id="KW-0503">Monooxygenase</keyword>
<dbReference type="UniPathway" id="UPA00232"/>
<keyword evidence="10 14" id="KW-0333">Golgi apparatus</keyword>
<evidence type="ECO:0000256" key="1">
    <source>
        <dbReference type="ARBA" id="ARBA00001974"/>
    </source>
</evidence>